<gene>
    <name evidence="2" type="ORF">pdam_00014796</name>
</gene>
<dbReference type="Proteomes" id="UP000275408">
    <property type="component" value="Unassembled WGS sequence"/>
</dbReference>
<evidence type="ECO:0000256" key="1">
    <source>
        <dbReference type="SAM" id="MobiDB-lite"/>
    </source>
</evidence>
<accession>A0A3M6U728</accession>
<dbReference type="OrthoDB" id="5984486at2759"/>
<dbReference type="AlphaFoldDB" id="A0A3M6U728"/>
<evidence type="ECO:0000313" key="3">
    <source>
        <dbReference type="Proteomes" id="UP000275408"/>
    </source>
</evidence>
<feature type="compositionally biased region" description="Low complexity" evidence="1">
    <location>
        <begin position="107"/>
        <end position="116"/>
    </location>
</feature>
<keyword evidence="3" id="KW-1185">Reference proteome</keyword>
<reference evidence="2 3" key="1">
    <citation type="journal article" date="2018" name="Sci. Rep.">
        <title>Comparative analysis of the Pocillopora damicornis genome highlights role of immune system in coral evolution.</title>
        <authorList>
            <person name="Cunning R."/>
            <person name="Bay R.A."/>
            <person name="Gillette P."/>
            <person name="Baker A.C."/>
            <person name="Traylor-Knowles N."/>
        </authorList>
    </citation>
    <scope>NUCLEOTIDE SEQUENCE [LARGE SCALE GENOMIC DNA]</scope>
    <source>
        <strain evidence="2">RSMAS</strain>
        <tissue evidence="2">Whole animal</tissue>
    </source>
</reference>
<dbReference type="EMBL" id="RCHS01002147">
    <property type="protein sequence ID" value="RMX49349.1"/>
    <property type="molecule type" value="Genomic_DNA"/>
</dbReference>
<evidence type="ECO:0000313" key="2">
    <source>
        <dbReference type="EMBL" id="RMX49349.1"/>
    </source>
</evidence>
<feature type="region of interest" description="Disordered" evidence="1">
    <location>
        <begin position="101"/>
        <end position="124"/>
    </location>
</feature>
<name>A0A3M6U728_POCDA</name>
<evidence type="ECO:0008006" key="4">
    <source>
        <dbReference type="Google" id="ProtNLM"/>
    </source>
</evidence>
<proteinExistence type="predicted"/>
<protein>
    <recommendedName>
        <fullName evidence="4">SWIM-type domain-containing protein</fullName>
    </recommendedName>
</protein>
<sequence length="307" mass="34829">MAANRKRILLALYGLRLLTEEDISGSSLAGRKPSTLKNSELEFWLRCRGDSCKGLSTKAQLVKRVEEYVSRRLDQNIVDPDPEMIYTKRKLHRMGANSYKTADDASDMASSSTPSPGTQWKPKITSDGWGSSLEKALLFTRAEMDRHIGKSGKHIGGDKHAHHSVPIGFKKAKTYLEDEYLHDIHTNFDQQYFYYRCRCFRSFKRYESPHNLIIALCLISGEVVYANCGPSCAAGKSGFCNHVLALMLKICSYTLYNCRSVTELQHKADENCSAACTSNLQRWHQPHVEGISSCPDILWKFLFPKYK</sequence>
<comment type="caution">
    <text evidence="2">The sequence shown here is derived from an EMBL/GenBank/DDBJ whole genome shotgun (WGS) entry which is preliminary data.</text>
</comment>
<organism evidence="2 3">
    <name type="scientific">Pocillopora damicornis</name>
    <name type="common">Cauliflower coral</name>
    <name type="synonym">Millepora damicornis</name>
    <dbReference type="NCBI Taxonomy" id="46731"/>
    <lineage>
        <taxon>Eukaryota</taxon>
        <taxon>Metazoa</taxon>
        <taxon>Cnidaria</taxon>
        <taxon>Anthozoa</taxon>
        <taxon>Hexacorallia</taxon>
        <taxon>Scleractinia</taxon>
        <taxon>Astrocoeniina</taxon>
        <taxon>Pocilloporidae</taxon>
        <taxon>Pocillopora</taxon>
    </lineage>
</organism>